<dbReference type="GO" id="GO:0009536">
    <property type="term" value="C:plastid"/>
    <property type="evidence" value="ECO:0007669"/>
    <property type="project" value="UniProtKB-SubCell"/>
</dbReference>
<evidence type="ECO:0000313" key="6">
    <source>
        <dbReference type="EMBL" id="GBG62633.1"/>
    </source>
</evidence>
<accession>A0A388JY51</accession>
<gene>
    <name evidence="6" type="ORF">CBR_g31268</name>
</gene>
<evidence type="ECO:0000256" key="2">
    <source>
        <dbReference type="ARBA" id="ARBA00009664"/>
    </source>
</evidence>
<dbReference type="PANTHER" id="PTHR36895">
    <property type="match status" value="1"/>
</dbReference>
<sequence length="324" mass="34090">MSARALAHVVPVQQQQQEFCSLSSLAPAVGGAVHRHAASLVTFKPLISRNHGASQTLRMTTTGPLLRPPLPPAVRHERRASHTHIRAAAAAARDNGGLGGNESRPTGNQKKRNAVREYVLKPFQERRALKIISGLHNLDAENVAAVVAAADQGGATHVDIASDPELVRMALEITTLPVCVSSVDPDSFIAAVDAGAHMIEIGNYDSFYKEGRTFSAAEVLELTCRTRQLLPRIVLSVTVPHTLPLDEQVKLAEALEAEGVDIIQTEGGTSSSPTSSGVHGLIEKGVGSAVNKLNSKVAMVCAVRAIADALGISSAVSVTMGSHI</sequence>
<dbReference type="InterPro" id="IPR007570">
    <property type="entry name" value="Uncharacterised_Ycf23"/>
</dbReference>
<name>A0A388JY51_CHABU</name>
<dbReference type="EMBL" id="BFEA01000030">
    <property type="protein sequence ID" value="GBG62633.1"/>
    <property type="molecule type" value="Genomic_DNA"/>
</dbReference>
<evidence type="ECO:0000313" key="7">
    <source>
        <dbReference type="Proteomes" id="UP000265515"/>
    </source>
</evidence>
<dbReference type="AlphaFoldDB" id="A0A388JY51"/>
<organism evidence="6 7">
    <name type="scientific">Chara braunii</name>
    <name type="common">Braun's stonewort</name>
    <dbReference type="NCBI Taxonomy" id="69332"/>
    <lineage>
        <taxon>Eukaryota</taxon>
        <taxon>Viridiplantae</taxon>
        <taxon>Streptophyta</taxon>
        <taxon>Charophyceae</taxon>
        <taxon>Charales</taxon>
        <taxon>Characeae</taxon>
        <taxon>Chara</taxon>
    </lineage>
</organism>
<comment type="similarity">
    <text evidence="2">Belongs to the ycf23 family.</text>
</comment>
<protein>
    <recommendedName>
        <fullName evidence="3">Uncharacterized protein ycf23</fullName>
    </recommendedName>
</protein>
<keyword evidence="7" id="KW-1185">Reference proteome</keyword>
<dbReference type="Proteomes" id="UP000265515">
    <property type="component" value="Unassembled WGS sequence"/>
</dbReference>
<keyword evidence="4" id="KW-0934">Plastid</keyword>
<dbReference type="OrthoDB" id="5415at2759"/>
<evidence type="ECO:0000256" key="4">
    <source>
        <dbReference type="ARBA" id="ARBA00022640"/>
    </source>
</evidence>
<evidence type="ECO:0000256" key="5">
    <source>
        <dbReference type="SAM" id="MobiDB-lite"/>
    </source>
</evidence>
<feature type="region of interest" description="Disordered" evidence="5">
    <location>
        <begin position="88"/>
        <end position="113"/>
    </location>
</feature>
<dbReference type="Gramene" id="GBG62633">
    <property type="protein sequence ID" value="GBG62633"/>
    <property type="gene ID" value="CBR_g31268"/>
</dbReference>
<dbReference type="Pfam" id="PF04481">
    <property type="entry name" value="DUF561"/>
    <property type="match status" value="1"/>
</dbReference>
<dbReference type="PANTHER" id="PTHR36895:SF1">
    <property type="entry name" value="YCF23 PROTEIN"/>
    <property type="match status" value="1"/>
</dbReference>
<comment type="subcellular location">
    <subcellularLocation>
        <location evidence="1">Plastid</location>
    </subcellularLocation>
</comment>
<dbReference type="SUPFAM" id="SSF51569">
    <property type="entry name" value="Aldolase"/>
    <property type="match status" value="1"/>
</dbReference>
<comment type="caution">
    <text evidence="6">The sequence shown here is derived from an EMBL/GenBank/DDBJ whole genome shotgun (WGS) entry which is preliminary data.</text>
</comment>
<evidence type="ECO:0000256" key="1">
    <source>
        <dbReference type="ARBA" id="ARBA00004474"/>
    </source>
</evidence>
<reference evidence="6 7" key="1">
    <citation type="journal article" date="2018" name="Cell">
        <title>The Chara Genome: Secondary Complexity and Implications for Plant Terrestrialization.</title>
        <authorList>
            <person name="Nishiyama T."/>
            <person name="Sakayama H."/>
            <person name="Vries J.D."/>
            <person name="Buschmann H."/>
            <person name="Saint-Marcoux D."/>
            <person name="Ullrich K.K."/>
            <person name="Haas F.B."/>
            <person name="Vanderstraeten L."/>
            <person name="Becker D."/>
            <person name="Lang D."/>
            <person name="Vosolsobe S."/>
            <person name="Rombauts S."/>
            <person name="Wilhelmsson P.K.I."/>
            <person name="Janitza P."/>
            <person name="Kern R."/>
            <person name="Heyl A."/>
            <person name="Rumpler F."/>
            <person name="Villalobos L.I.A.C."/>
            <person name="Clay J.M."/>
            <person name="Skokan R."/>
            <person name="Toyoda A."/>
            <person name="Suzuki Y."/>
            <person name="Kagoshima H."/>
            <person name="Schijlen E."/>
            <person name="Tajeshwar N."/>
            <person name="Catarino B."/>
            <person name="Hetherington A.J."/>
            <person name="Saltykova A."/>
            <person name="Bonnot C."/>
            <person name="Breuninger H."/>
            <person name="Symeonidi A."/>
            <person name="Radhakrishnan G.V."/>
            <person name="Van Nieuwerburgh F."/>
            <person name="Deforce D."/>
            <person name="Chang C."/>
            <person name="Karol K.G."/>
            <person name="Hedrich R."/>
            <person name="Ulvskov P."/>
            <person name="Glockner G."/>
            <person name="Delwiche C.F."/>
            <person name="Petrasek J."/>
            <person name="Van de Peer Y."/>
            <person name="Friml J."/>
            <person name="Beilby M."/>
            <person name="Dolan L."/>
            <person name="Kohara Y."/>
            <person name="Sugano S."/>
            <person name="Fujiyama A."/>
            <person name="Delaux P.-M."/>
            <person name="Quint M."/>
            <person name="TheiBen G."/>
            <person name="Hagemann M."/>
            <person name="Harholt J."/>
            <person name="Dunand C."/>
            <person name="Zachgo S."/>
            <person name="Langdale J."/>
            <person name="Maumus F."/>
            <person name="Straeten D.V.D."/>
            <person name="Gould S.B."/>
            <person name="Rensing S.A."/>
        </authorList>
    </citation>
    <scope>NUCLEOTIDE SEQUENCE [LARGE SCALE GENOMIC DNA]</scope>
    <source>
        <strain evidence="6 7">S276</strain>
    </source>
</reference>
<evidence type="ECO:0000256" key="3">
    <source>
        <dbReference type="ARBA" id="ARBA00021523"/>
    </source>
</evidence>
<proteinExistence type="inferred from homology"/>